<comment type="caution">
    <text evidence="1">The sequence shown here is derived from an EMBL/GenBank/DDBJ whole genome shotgun (WGS) entry which is preliminary data.</text>
</comment>
<dbReference type="Proteomes" id="UP000299102">
    <property type="component" value="Unassembled WGS sequence"/>
</dbReference>
<evidence type="ECO:0000313" key="2">
    <source>
        <dbReference type="Proteomes" id="UP000299102"/>
    </source>
</evidence>
<protein>
    <recommendedName>
        <fullName evidence="3">Histone-lysine N-methyltransferase SETMAR</fullName>
    </recommendedName>
</protein>
<dbReference type="GO" id="GO:0003676">
    <property type="term" value="F:nucleic acid binding"/>
    <property type="evidence" value="ECO:0007669"/>
    <property type="project" value="InterPro"/>
</dbReference>
<name>A0A4C1UEU9_EUMVA</name>
<reference evidence="1 2" key="1">
    <citation type="journal article" date="2019" name="Commun. Biol.">
        <title>The bagworm genome reveals a unique fibroin gene that provides high tensile strength.</title>
        <authorList>
            <person name="Kono N."/>
            <person name="Nakamura H."/>
            <person name="Ohtoshi R."/>
            <person name="Tomita M."/>
            <person name="Numata K."/>
            <person name="Arakawa K."/>
        </authorList>
    </citation>
    <scope>NUCLEOTIDE SEQUENCE [LARGE SCALE GENOMIC DNA]</scope>
</reference>
<dbReference type="InterPro" id="IPR036397">
    <property type="entry name" value="RNaseH_sf"/>
</dbReference>
<accession>A0A4C1UEU9</accession>
<evidence type="ECO:0000313" key="1">
    <source>
        <dbReference type="EMBL" id="GBP24637.1"/>
    </source>
</evidence>
<keyword evidence="2" id="KW-1185">Reference proteome</keyword>
<organism evidence="1 2">
    <name type="scientific">Eumeta variegata</name>
    <name type="common">Bagworm moth</name>
    <name type="synonym">Eumeta japonica</name>
    <dbReference type="NCBI Taxonomy" id="151549"/>
    <lineage>
        <taxon>Eukaryota</taxon>
        <taxon>Metazoa</taxon>
        <taxon>Ecdysozoa</taxon>
        <taxon>Arthropoda</taxon>
        <taxon>Hexapoda</taxon>
        <taxon>Insecta</taxon>
        <taxon>Pterygota</taxon>
        <taxon>Neoptera</taxon>
        <taxon>Endopterygota</taxon>
        <taxon>Lepidoptera</taxon>
        <taxon>Glossata</taxon>
        <taxon>Ditrysia</taxon>
        <taxon>Tineoidea</taxon>
        <taxon>Psychidae</taxon>
        <taxon>Oiketicinae</taxon>
        <taxon>Eumeta</taxon>
    </lineage>
</organism>
<dbReference type="OrthoDB" id="6622399at2759"/>
<sequence>MDAIQSADFEVLEHPPYSPDLALSNFYLFQRLTEYLKRQEFEDDVAGAATGQTFLVLNSDLFPLSVPHSLALEFDFGNARHSDSNHVINLNYSPAPNSDIPPRLAYDFYSGVDRDFD</sequence>
<dbReference type="EMBL" id="BGZK01000164">
    <property type="protein sequence ID" value="GBP24637.1"/>
    <property type="molecule type" value="Genomic_DNA"/>
</dbReference>
<gene>
    <name evidence="1" type="ORF">EVAR_15843_1</name>
</gene>
<proteinExistence type="predicted"/>
<evidence type="ECO:0008006" key="3">
    <source>
        <dbReference type="Google" id="ProtNLM"/>
    </source>
</evidence>
<dbReference type="Gene3D" id="3.30.420.10">
    <property type="entry name" value="Ribonuclease H-like superfamily/Ribonuclease H"/>
    <property type="match status" value="1"/>
</dbReference>
<dbReference type="AlphaFoldDB" id="A0A4C1UEU9"/>